<evidence type="ECO:0000256" key="2">
    <source>
        <dbReference type="ARBA" id="ARBA00004236"/>
    </source>
</evidence>
<dbReference type="InterPro" id="IPR018704">
    <property type="entry name" value="SecYEG/CpoB_TPR"/>
</dbReference>
<protein>
    <recommendedName>
        <fullName evidence="10">Ancillary SecYEG translocon subunit/Cell division coordinator CpoB TPR domain-containing protein</fullName>
    </recommendedName>
</protein>
<keyword evidence="12" id="KW-1185">Reference proteome</keyword>
<evidence type="ECO:0000313" key="12">
    <source>
        <dbReference type="Proteomes" id="UP001143370"/>
    </source>
</evidence>
<dbReference type="Proteomes" id="UP001143370">
    <property type="component" value="Unassembled WGS sequence"/>
</dbReference>
<keyword evidence="3" id="KW-1003">Cell membrane</keyword>
<keyword evidence="4 9" id="KW-0812">Transmembrane</keyword>
<feature type="region of interest" description="Disordered" evidence="8">
    <location>
        <begin position="224"/>
        <end position="279"/>
    </location>
</feature>
<feature type="domain" description="Ancillary SecYEG translocon subunit/Cell division coordinator CpoB TPR" evidence="10">
    <location>
        <begin position="21"/>
        <end position="193"/>
    </location>
</feature>
<evidence type="ECO:0000256" key="8">
    <source>
        <dbReference type="SAM" id="MobiDB-lite"/>
    </source>
</evidence>
<evidence type="ECO:0000256" key="9">
    <source>
        <dbReference type="SAM" id="Phobius"/>
    </source>
</evidence>
<evidence type="ECO:0000256" key="1">
    <source>
        <dbReference type="ARBA" id="ARBA00004167"/>
    </source>
</evidence>
<comment type="subcellular location">
    <subcellularLocation>
        <location evidence="2">Cell membrane</location>
    </subcellularLocation>
    <subcellularLocation>
        <location evidence="1">Membrane</location>
        <topology evidence="1">Single-pass membrane protein</topology>
    </subcellularLocation>
</comment>
<keyword evidence="6 9" id="KW-0472">Membrane</keyword>
<evidence type="ECO:0000256" key="4">
    <source>
        <dbReference type="ARBA" id="ARBA00022692"/>
    </source>
</evidence>
<dbReference type="EMBL" id="BSFJ01000019">
    <property type="protein sequence ID" value="GLK72774.1"/>
    <property type="molecule type" value="Genomic_DNA"/>
</dbReference>
<dbReference type="Pfam" id="PF09976">
    <property type="entry name" value="TPR_21"/>
    <property type="match status" value="1"/>
</dbReference>
<dbReference type="GO" id="GO:0005886">
    <property type="term" value="C:plasma membrane"/>
    <property type="evidence" value="ECO:0007669"/>
    <property type="project" value="UniProtKB-SubCell"/>
</dbReference>
<dbReference type="InterPro" id="IPR026039">
    <property type="entry name" value="YfgM"/>
</dbReference>
<comment type="caution">
    <text evidence="11">The sequence shown here is derived from an EMBL/GenBank/DDBJ whole genome shotgun (WGS) entry which is preliminary data.</text>
</comment>
<name>A0A9W6MZI6_9HYPH</name>
<feature type="transmembrane region" description="Helical" evidence="9">
    <location>
        <begin position="24"/>
        <end position="45"/>
    </location>
</feature>
<feature type="compositionally biased region" description="Low complexity" evidence="8">
    <location>
        <begin position="224"/>
        <end position="272"/>
    </location>
</feature>
<evidence type="ECO:0000256" key="6">
    <source>
        <dbReference type="ARBA" id="ARBA00023136"/>
    </source>
</evidence>
<dbReference type="AlphaFoldDB" id="A0A9W6MZI6"/>
<keyword evidence="5 9" id="KW-1133">Transmembrane helix</keyword>
<evidence type="ECO:0000256" key="3">
    <source>
        <dbReference type="ARBA" id="ARBA00022475"/>
    </source>
</evidence>
<evidence type="ECO:0000313" key="11">
    <source>
        <dbReference type="EMBL" id="GLK72774.1"/>
    </source>
</evidence>
<reference evidence="11" key="1">
    <citation type="journal article" date="2014" name="Int. J. Syst. Evol. Microbiol.">
        <title>Complete genome sequence of Corynebacterium casei LMG S-19264T (=DSM 44701T), isolated from a smear-ripened cheese.</title>
        <authorList>
            <consortium name="US DOE Joint Genome Institute (JGI-PGF)"/>
            <person name="Walter F."/>
            <person name="Albersmeier A."/>
            <person name="Kalinowski J."/>
            <person name="Ruckert C."/>
        </authorList>
    </citation>
    <scope>NUCLEOTIDE SEQUENCE</scope>
    <source>
        <strain evidence="11">VKM B-2484</strain>
    </source>
</reference>
<proteinExistence type="predicted"/>
<evidence type="ECO:0000256" key="7">
    <source>
        <dbReference type="ARBA" id="ARBA00023186"/>
    </source>
</evidence>
<gene>
    <name evidence="11" type="ORF">GCM10017643_28900</name>
</gene>
<organism evidence="11 12">
    <name type="scientific">Ancylobacter dichloromethanicus</name>
    <dbReference type="NCBI Taxonomy" id="518825"/>
    <lineage>
        <taxon>Bacteria</taxon>
        <taxon>Pseudomonadati</taxon>
        <taxon>Pseudomonadota</taxon>
        <taxon>Alphaproteobacteria</taxon>
        <taxon>Hyphomicrobiales</taxon>
        <taxon>Xanthobacteraceae</taxon>
        <taxon>Ancylobacter</taxon>
    </lineage>
</organism>
<dbReference type="RefSeq" id="WP_213374691.1">
    <property type="nucleotide sequence ID" value="NZ_BSFJ01000019.1"/>
</dbReference>
<dbReference type="PANTHER" id="PTHR38035:SF1">
    <property type="entry name" value="ANCILLARY SECYEG TRANSLOCON SUBUNIT"/>
    <property type="match status" value="1"/>
</dbReference>
<dbReference type="PANTHER" id="PTHR38035">
    <property type="entry name" value="UPF0070 PROTEIN YFGM"/>
    <property type="match status" value="1"/>
</dbReference>
<sequence length="279" mass="29015">MADIFNEIDEDLRRERFGRLWTRYGAYLIGLAVLIVLAVAGWRGYEWWKLQQDRAAGAQFEAAQKLATEGKTAEAEAAFAALEKDGTGGYRILARFRAADELAKTDRAAAVADYDALAKDPSINPLMQDVAQVRAALLLVDSASLADIESRMKPLTEPEGSFRNSAREIIGLAQYKAGDYKAATETFTTILSDGQTPPGLRRRADLMRTLAAASMPLPAAAAAPATAPAPAPSAAEPAAVAPAAAPAPEASAPAAPATGSSSPGAASVAEPAAPTPDAP</sequence>
<evidence type="ECO:0000259" key="10">
    <source>
        <dbReference type="Pfam" id="PF09976"/>
    </source>
</evidence>
<reference evidence="11" key="2">
    <citation type="submission" date="2023-01" db="EMBL/GenBank/DDBJ databases">
        <authorList>
            <person name="Sun Q."/>
            <person name="Evtushenko L."/>
        </authorList>
    </citation>
    <scope>NUCLEOTIDE SEQUENCE</scope>
    <source>
        <strain evidence="11">VKM B-2484</strain>
    </source>
</reference>
<keyword evidence="7" id="KW-0143">Chaperone</keyword>
<accession>A0A9W6MZI6</accession>
<evidence type="ECO:0000256" key="5">
    <source>
        <dbReference type="ARBA" id="ARBA00022989"/>
    </source>
</evidence>
<dbReference type="GO" id="GO:0044877">
    <property type="term" value="F:protein-containing complex binding"/>
    <property type="evidence" value="ECO:0007669"/>
    <property type="project" value="InterPro"/>
</dbReference>